<protein>
    <submittedName>
        <fullName evidence="7">Germination-specific cysteine protease 1</fullName>
    </submittedName>
</protein>
<keyword evidence="5" id="KW-0732">Signal</keyword>
<evidence type="ECO:0000256" key="1">
    <source>
        <dbReference type="ARBA" id="ARBA00008455"/>
    </source>
</evidence>
<dbReference type="STRING" id="3821.A0A151QW34"/>
<feature type="signal peptide" evidence="5">
    <location>
        <begin position="1"/>
        <end position="22"/>
    </location>
</feature>
<dbReference type="Gramene" id="C.cajan_45761.t">
    <property type="protein sequence ID" value="C.cajan_45761.t.cds1"/>
    <property type="gene ID" value="C.cajan_45761"/>
</dbReference>
<keyword evidence="2 7" id="KW-0645">Protease</keyword>
<evidence type="ECO:0000256" key="3">
    <source>
        <dbReference type="ARBA" id="ARBA00022801"/>
    </source>
</evidence>
<dbReference type="Gene3D" id="3.90.70.10">
    <property type="entry name" value="Cysteine proteinases"/>
    <property type="match status" value="1"/>
</dbReference>
<evidence type="ECO:0000256" key="4">
    <source>
        <dbReference type="ARBA" id="ARBA00022807"/>
    </source>
</evidence>
<evidence type="ECO:0000256" key="5">
    <source>
        <dbReference type="SAM" id="SignalP"/>
    </source>
</evidence>
<comment type="similarity">
    <text evidence="1">Belongs to the peptidase C1 family.</text>
</comment>
<dbReference type="Pfam" id="PF00112">
    <property type="entry name" value="Peptidase_C1"/>
    <property type="match status" value="1"/>
</dbReference>
<evidence type="ECO:0000259" key="6">
    <source>
        <dbReference type="Pfam" id="PF00112"/>
    </source>
</evidence>
<dbReference type="AlphaFoldDB" id="A0A151QW34"/>
<keyword evidence="8" id="KW-1185">Reference proteome</keyword>
<feature type="domain" description="Peptidase C1A papain C-terminal" evidence="6">
    <location>
        <begin position="18"/>
        <end position="80"/>
    </location>
</feature>
<dbReference type="GO" id="GO:0008234">
    <property type="term" value="F:cysteine-type peptidase activity"/>
    <property type="evidence" value="ECO:0007669"/>
    <property type="project" value="UniProtKB-KW"/>
</dbReference>
<accession>A0A151QW34</accession>
<dbReference type="GO" id="GO:0006508">
    <property type="term" value="P:proteolysis"/>
    <property type="evidence" value="ECO:0007669"/>
    <property type="project" value="UniProtKB-KW"/>
</dbReference>
<keyword evidence="3" id="KW-0378">Hydrolase</keyword>
<keyword evidence="4" id="KW-0788">Thiol protease</keyword>
<gene>
    <name evidence="7" type="ORF">KK1_044545</name>
</gene>
<reference evidence="7" key="1">
    <citation type="journal article" date="2012" name="Nat. Biotechnol.">
        <title>Draft genome sequence of pigeonpea (Cajanus cajan), an orphan legume crop of resource-poor farmers.</title>
        <authorList>
            <person name="Varshney R.K."/>
            <person name="Chen W."/>
            <person name="Li Y."/>
            <person name="Bharti A.K."/>
            <person name="Saxena R.K."/>
            <person name="Schlueter J.A."/>
            <person name="Donoghue M.T."/>
            <person name="Azam S."/>
            <person name="Fan G."/>
            <person name="Whaley A.M."/>
            <person name="Farmer A.D."/>
            <person name="Sheridan J."/>
            <person name="Iwata A."/>
            <person name="Tuteja R."/>
            <person name="Penmetsa R.V."/>
            <person name="Wu W."/>
            <person name="Upadhyaya H.D."/>
            <person name="Yang S.P."/>
            <person name="Shah T."/>
            <person name="Saxena K.B."/>
            <person name="Michael T."/>
            <person name="McCombie W.R."/>
            <person name="Yang B."/>
            <person name="Zhang G."/>
            <person name="Yang H."/>
            <person name="Wang J."/>
            <person name="Spillane C."/>
            <person name="Cook D.R."/>
            <person name="May G.D."/>
            <person name="Xu X."/>
            <person name="Jackson S.A."/>
        </authorList>
    </citation>
    <scope>NUCLEOTIDE SEQUENCE [LARGE SCALE GENOMIC DNA]</scope>
</reference>
<dbReference type="Proteomes" id="UP000075243">
    <property type="component" value="Unassembled WGS sequence"/>
</dbReference>
<proteinExistence type="inferred from homology"/>
<dbReference type="PANTHER" id="PTHR12411">
    <property type="entry name" value="CYSTEINE PROTEASE FAMILY C1-RELATED"/>
    <property type="match status" value="1"/>
</dbReference>
<dbReference type="InterPro" id="IPR038765">
    <property type="entry name" value="Papain-like_cys_pep_sf"/>
</dbReference>
<organism evidence="7 8">
    <name type="scientific">Cajanus cajan</name>
    <name type="common">Pigeon pea</name>
    <name type="synonym">Cajanus indicus</name>
    <dbReference type="NCBI Taxonomy" id="3821"/>
    <lineage>
        <taxon>Eukaryota</taxon>
        <taxon>Viridiplantae</taxon>
        <taxon>Streptophyta</taxon>
        <taxon>Embryophyta</taxon>
        <taxon>Tracheophyta</taxon>
        <taxon>Spermatophyta</taxon>
        <taxon>Magnoliopsida</taxon>
        <taxon>eudicotyledons</taxon>
        <taxon>Gunneridae</taxon>
        <taxon>Pentapetalae</taxon>
        <taxon>rosids</taxon>
        <taxon>fabids</taxon>
        <taxon>Fabales</taxon>
        <taxon>Fabaceae</taxon>
        <taxon>Papilionoideae</taxon>
        <taxon>50 kb inversion clade</taxon>
        <taxon>NPAAA clade</taxon>
        <taxon>indigoferoid/millettioid clade</taxon>
        <taxon>Phaseoleae</taxon>
        <taxon>Cajanus</taxon>
    </lineage>
</organism>
<sequence length="84" mass="8973">MKLKLGVLFCFKIICLAGCCWAFSAVAATEGIHKLSTGKLISLSEQELVDCDTKGVDQGCEGGLMDDAFKFIIQNNGLNTVLSV</sequence>
<dbReference type="InterPro" id="IPR000668">
    <property type="entry name" value="Peptidase_C1A_C"/>
</dbReference>
<evidence type="ECO:0000313" key="7">
    <source>
        <dbReference type="EMBL" id="KYP34486.1"/>
    </source>
</evidence>
<feature type="chain" id="PRO_5018660194" evidence="5">
    <location>
        <begin position="23"/>
        <end position="84"/>
    </location>
</feature>
<evidence type="ECO:0000256" key="2">
    <source>
        <dbReference type="ARBA" id="ARBA00022670"/>
    </source>
</evidence>
<evidence type="ECO:0000313" key="8">
    <source>
        <dbReference type="Proteomes" id="UP000075243"/>
    </source>
</evidence>
<dbReference type="SUPFAM" id="SSF54001">
    <property type="entry name" value="Cysteine proteinases"/>
    <property type="match status" value="1"/>
</dbReference>
<dbReference type="OMA" id="ICLAGCC"/>
<dbReference type="InterPro" id="IPR013128">
    <property type="entry name" value="Peptidase_C1A"/>
</dbReference>
<name>A0A151QW34_CAJCA</name>
<dbReference type="EMBL" id="KQ484585">
    <property type="protein sequence ID" value="KYP34486.1"/>
    <property type="molecule type" value="Genomic_DNA"/>
</dbReference>